<sequence>MTQYSLVRAEALVVLYCVDTNACQNGRNLNVRISHAVRIFLIMRQQGTSQLIVKERALHLYEKKKYLPDHCSPSFGLQPTADLQLKQIVPIFSGYVTPSSFHSS</sequence>
<dbReference type="Proteomes" id="UP000053237">
    <property type="component" value="Unassembled WGS sequence"/>
</dbReference>
<protein>
    <submittedName>
        <fullName evidence="1">Uncharacterized protein</fullName>
    </submittedName>
</protein>
<dbReference type="EMBL" id="CAIX01000389">
    <property type="protein sequence ID" value="CCI50071.1"/>
    <property type="molecule type" value="Genomic_DNA"/>
</dbReference>
<evidence type="ECO:0000313" key="2">
    <source>
        <dbReference type="Proteomes" id="UP000053237"/>
    </source>
</evidence>
<organism evidence="1 2">
    <name type="scientific">Albugo candida</name>
    <dbReference type="NCBI Taxonomy" id="65357"/>
    <lineage>
        <taxon>Eukaryota</taxon>
        <taxon>Sar</taxon>
        <taxon>Stramenopiles</taxon>
        <taxon>Oomycota</taxon>
        <taxon>Peronosporomycetes</taxon>
        <taxon>Albuginales</taxon>
        <taxon>Albuginaceae</taxon>
        <taxon>Albugo</taxon>
    </lineage>
</organism>
<evidence type="ECO:0000313" key="1">
    <source>
        <dbReference type="EMBL" id="CCI50071.1"/>
    </source>
</evidence>
<proteinExistence type="predicted"/>
<reference evidence="1 2" key="1">
    <citation type="submission" date="2012-05" db="EMBL/GenBank/DDBJ databases">
        <title>Recombination and specialization in a pathogen metapopulation.</title>
        <authorList>
            <person name="Gardiner A."/>
            <person name="Kemen E."/>
            <person name="Schultz-Larsen T."/>
            <person name="MacLean D."/>
            <person name="Van Oosterhout C."/>
            <person name="Jones J.D.G."/>
        </authorList>
    </citation>
    <scope>NUCLEOTIDE SEQUENCE [LARGE SCALE GENOMIC DNA]</scope>
    <source>
        <strain evidence="1 2">Ac Nc2</strain>
    </source>
</reference>
<name>A0A024GT09_9STRA</name>
<keyword evidence="2" id="KW-1185">Reference proteome</keyword>
<dbReference type="InParanoid" id="A0A024GT09"/>
<comment type="caution">
    <text evidence="1">The sequence shown here is derived from an EMBL/GenBank/DDBJ whole genome shotgun (WGS) entry which is preliminary data.</text>
</comment>
<gene>
    <name evidence="1" type="ORF">BN9_115830</name>
</gene>
<accession>A0A024GT09</accession>
<dbReference type="AlphaFoldDB" id="A0A024GT09"/>